<accession>A0A127Q6H3</accession>
<reference evidence="1 2" key="1">
    <citation type="submission" date="2015-11" db="EMBL/GenBank/DDBJ databases">
        <title>Exploring the genomic traits of fungus-feeding bacterial genus Collimonas.</title>
        <authorList>
            <person name="Song C."/>
            <person name="Schmidt R."/>
            <person name="de Jager V."/>
            <person name="Krzyzanowska D."/>
            <person name="Jongedijk E."/>
            <person name="Cankar K."/>
            <person name="Beekwilder J."/>
            <person name="van Veen A."/>
            <person name="de Boer W."/>
            <person name="van Veen J.A."/>
            <person name="Garbeva P."/>
        </authorList>
    </citation>
    <scope>NUCLEOTIDE SEQUENCE [LARGE SCALE GENOMIC DNA]</scope>
    <source>
        <strain evidence="1 2">Ter91</strain>
    </source>
</reference>
<protein>
    <submittedName>
        <fullName evidence="1">Uncharacterized protein</fullName>
    </submittedName>
</protein>
<dbReference type="PATRIC" id="fig|279113.9.peg.3215"/>
<organism evidence="1 2">
    <name type="scientific">Collimonas pratensis</name>
    <dbReference type="NCBI Taxonomy" id="279113"/>
    <lineage>
        <taxon>Bacteria</taxon>
        <taxon>Pseudomonadati</taxon>
        <taxon>Pseudomonadota</taxon>
        <taxon>Betaproteobacteria</taxon>
        <taxon>Burkholderiales</taxon>
        <taxon>Oxalobacteraceae</taxon>
        <taxon>Collimonas</taxon>
    </lineage>
</organism>
<dbReference type="KEGG" id="cpra:CPter91_3257"/>
<dbReference type="STRING" id="279113.CPter91_3257"/>
<dbReference type="Proteomes" id="UP000074561">
    <property type="component" value="Chromosome"/>
</dbReference>
<evidence type="ECO:0000313" key="2">
    <source>
        <dbReference type="Proteomes" id="UP000074561"/>
    </source>
</evidence>
<evidence type="ECO:0000313" key="1">
    <source>
        <dbReference type="EMBL" id="AMP05586.1"/>
    </source>
</evidence>
<name>A0A127Q6H3_9BURK</name>
<sequence length="66" mass="7249">MFECQTGKLTIIGRFGGLAEIDGLRLSGLLSPHQRQSFYVIIYTKTLVMASVQIAGQVVVGYNCRV</sequence>
<dbReference type="EMBL" id="CP013234">
    <property type="protein sequence ID" value="AMP05586.1"/>
    <property type="molecule type" value="Genomic_DNA"/>
</dbReference>
<gene>
    <name evidence="1" type="ORF">CPter91_3257</name>
</gene>
<dbReference type="AlphaFoldDB" id="A0A127Q6H3"/>
<proteinExistence type="predicted"/>